<sequence>MRKSTRRCATCRGSRSSITSGWTKTCTGRRSRTASGSSSTTGTKRCRSTARRSARSITRYGRRKRRGGIHDMLRLQRIQRLRRRTVTEKRDLMGWVFVSPFVVGFLLLFLGIFIDSFRFSFMDVKVEPLGGYTAEFVRLDNYFHILRVDPNFNRQLFDAVRNMLFDIPILVMYSLFIAVLLNQKMRGRGVFRAIFFVPVILATGIIDKADMRNSVLNAYQGVQGIDNGIATMQSMSGGLFSGLELRRYMYQMFDFSPALVNLTVGAAENIYNVVNHSGVQILIFLAGLQAISSSIYEAAKIEGCSGWECFWKITFPLLSPLILVNIIYSVIDSFTGSTNAIMNGITASMRIGEYGTASAMAWVYFLVAGVFLALIGLVASRFVFYQSKE</sequence>
<dbReference type="PROSITE" id="PS50928">
    <property type="entry name" value="ABC_TM1"/>
    <property type="match status" value="1"/>
</dbReference>
<feature type="transmembrane region" description="Helical" evidence="7">
    <location>
        <begin position="310"/>
        <end position="331"/>
    </location>
</feature>
<comment type="caution">
    <text evidence="10">The sequence shown here is derived from an EMBL/GenBank/DDBJ whole genome shotgun (WGS) entry which is preliminary data.</text>
</comment>
<keyword evidence="11" id="KW-1185">Reference proteome</keyword>
<reference evidence="10 11" key="1">
    <citation type="submission" date="2019-05" db="EMBL/GenBank/DDBJ databases">
        <authorList>
            <person name="Narsing Rao M.P."/>
            <person name="Li W.J."/>
        </authorList>
    </citation>
    <scope>NUCLEOTIDE SEQUENCE [LARGE SCALE GENOMIC DNA]</scope>
    <source>
        <strain evidence="10 11">SYSU_K30003</strain>
    </source>
</reference>
<evidence type="ECO:0000256" key="5">
    <source>
        <dbReference type="ARBA" id="ARBA00022989"/>
    </source>
</evidence>
<protein>
    <submittedName>
        <fullName evidence="10">Sugar ABC transporter permease</fullName>
    </submittedName>
</protein>
<evidence type="ECO:0000256" key="7">
    <source>
        <dbReference type="RuleBase" id="RU363032"/>
    </source>
</evidence>
<comment type="subcellular location">
    <subcellularLocation>
        <location evidence="1 7">Cell membrane</location>
        <topology evidence="1 7">Multi-pass membrane protein</topology>
    </subcellularLocation>
</comment>
<dbReference type="InterPro" id="IPR050809">
    <property type="entry name" value="UgpAE/MalFG_permease"/>
</dbReference>
<dbReference type="Pfam" id="PF00528">
    <property type="entry name" value="BPD_transp_1"/>
    <property type="match status" value="1"/>
</dbReference>
<evidence type="ECO:0000256" key="2">
    <source>
        <dbReference type="ARBA" id="ARBA00022448"/>
    </source>
</evidence>
<dbReference type="Proteomes" id="UP000309676">
    <property type="component" value="Unassembled WGS sequence"/>
</dbReference>
<evidence type="ECO:0000259" key="9">
    <source>
        <dbReference type="PROSITE" id="PS50928"/>
    </source>
</evidence>
<feature type="transmembrane region" description="Helical" evidence="7">
    <location>
        <begin position="92"/>
        <end position="114"/>
    </location>
</feature>
<feature type="region of interest" description="Disordered" evidence="8">
    <location>
        <begin position="22"/>
        <end position="48"/>
    </location>
</feature>
<comment type="similarity">
    <text evidence="7">Belongs to the binding-protein-dependent transport system permease family.</text>
</comment>
<name>A0A5R9GKT0_9BACL</name>
<keyword evidence="6 7" id="KW-0472">Membrane</keyword>
<evidence type="ECO:0000313" key="11">
    <source>
        <dbReference type="Proteomes" id="UP000309676"/>
    </source>
</evidence>
<keyword evidence="3" id="KW-1003">Cell membrane</keyword>
<dbReference type="GO" id="GO:0005886">
    <property type="term" value="C:plasma membrane"/>
    <property type="evidence" value="ECO:0007669"/>
    <property type="project" value="UniProtKB-SubCell"/>
</dbReference>
<dbReference type="AlphaFoldDB" id="A0A5R9GKT0"/>
<evidence type="ECO:0000313" key="10">
    <source>
        <dbReference type="EMBL" id="TLS54148.1"/>
    </source>
</evidence>
<organism evidence="10 11">
    <name type="scientific">Paenibacillus antri</name>
    <dbReference type="NCBI Taxonomy" id="2582848"/>
    <lineage>
        <taxon>Bacteria</taxon>
        <taxon>Bacillati</taxon>
        <taxon>Bacillota</taxon>
        <taxon>Bacilli</taxon>
        <taxon>Bacillales</taxon>
        <taxon>Paenibacillaceae</taxon>
        <taxon>Paenibacillus</taxon>
    </lineage>
</organism>
<feature type="transmembrane region" description="Helical" evidence="7">
    <location>
        <begin position="189"/>
        <end position="206"/>
    </location>
</feature>
<feature type="domain" description="ABC transmembrane type-1" evidence="9">
    <location>
        <begin position="113"/>
        <end position="383"/>
    </location>
</feature>
<proteinExistence type="inferred from homology"/>
<gene>
    <name evidence="10" type="ORF">FE782_02035</name>
</gene>
<evidence type="ECO:0000256" key="4">
    <source>
        <dbReference type="ARBA" id="ARBA00022692"/>
    </source>
</evidence>
<dbReference type="Gene3D" id="1.10.3720.10">
    <property type="entry name" value="MetI-like"/>
    <property type="match status" value="1"/>
</dbReference>
<evidence type="ECO:0000256" key="8">
    <source>
        <dbReference type="SAM" id="MobiDB-lite"/>
    </source>
</evidence>
<evidence type="ECO:0000256" key="6">
    <source>
        <dbReference type="ARBA" id="ARBA00023136"/>
    </source>
</evidence>
<dbReference type="PANTHER" id="PTHR43227">
    <property type="entry name" value="BLL4140 PROTEIN"/>
    <property type="match status" value="1"/>
</dbReference>
<dbReference type="SUPFAM" id="SSF161098">
    <property type="entry name" value="MetI-like"/>
    <property type="match status" value="1"/>
</dbReference>
<keyword evidence="5 7" id="KW-1133">Transmembrane helix</keyword>
<evidence type="ECO:0000256" key="1">
    <source>
        <dbReference type="ARBA" id="ARBA00004651"/>
    </source>
</evidence>
<dbReference type="EMBL" id="VCIW01000001">
    <property type="protein sequence ID" value="TLS54148.1"/>
    <property type="molecule type" value="Genomic_DNA"/>
</dbReference>
<feature type="transmembrane region" description="Helical" evidence="7">
    <location>
        <begin position="163"/>
        <end position="182"/>
    </location>
</feature>
<dbReference type="PANTHER" id="PTHR43227:SF3">
    <property type="entry name" value="BINDING-PROTEIN-DEPENDENT TRANSPORT SYSTEMS INNER MEMBRANE COMPONENT"/>
    <property type="match status" value="1"/>
</dbReference>
<feature type="transmembrane region" description="Helical" evidence="7">
    <location>
        <begin position="279"/>
        <end position="298"/>
    </location>
</feature>
<feature type="transmembrane region" description="Helical" evidence="7">
    <location>
        <begin position="362"/>
        <end position="384"/>
    </location>
</feature>
<keyword evidence="4 7" id="KW-0812">Transmembrane</keyword>
<dbReference type="InterPro" id="IPR000515">
    <property type="entry name" value="MetI-like"/>
</dbReference>
<accession>A0A5R9GKT0</accession>
<dbReference type="GO" id="GO:0055085">
    <property type="term" value="P:transmembrane transport"/>
    <property type="evidence" value="ECO:0007669"/>
    <property type="project" value="InterPro"/>
</dbReference>
<feature type="compositionally biased region" description="Low complexity" evidence="8">
    <location>
        <begin position="33"/>
        <end position="43"/>
    </location>
</feature>
<evidence type="ECO:0000256" key="3">
    <source>
        <dbReference type="ARBA" id="ARBA00022475"/>
    </source>
</evidence>
<keyword evidence="2 7" id="KW-0813">Transport</keyword>
<dbReference type="InterPro" id="IPR035906">
    <property type="entry name" value="MetI-like_sf"/>
</dbReference>
<dbReference type="CDD" id="cd06261">
    <property type="entry name" value="TM_PBP2"/>
    <property type="match status" value="1"/>
</dbReference>